<name>A0ABP0AS76_9PEZI</name>
<dbReference type="Proteomes" id="UP001642405">
    <property type="component" value="Unassembled WGS sequence"/>
</dbReference>
<sequence>MAVPGFSQQPQFRGQSPQIDIHNKPVFDTAEDLKDYFKALAEFLDTNTQSITFGFAIDIQGGKLGTPAGRIYAMTIMAQPVRGGHMLVCTKKARAREDSEAWTNEIRELCKPHVVDLDVLGPSAFDVHGHMRRLTLRYILKSQSIPKIMWNPQNMAATLSKQFMIEMSLPTEDRSDIVAATVSTSTAVAAPPAAATSTDFGETPDSATSGDASEPGEAAASGKAVVSATASDEISASRAASGSAESSGSDEPSSSDETTVFDETPGPDVTYESDATSMSGDISEAFEAVEIFEATEAVEVAEEAEADKADKNSGPTGLDEAAGLLSLSEGVDRYFAKKVSFYNYVVPTVETERNFLRTFSHAMKAIFDARLTQAEPQTLTSAHIKYLIDCVEYLPTMHFIFMDQVNAETERAGSTLNAVAEGTSYRVRTRTAACVNGKPEDELAPESSIAEIFGEGMSHQN</sequence>
<keyword evidence="3" id="KW-1185">Reference proteome</keyword>
<organism evidence="2 3">
    <name type="scientific">Sporothrix curviconia</name>
    <dbReference type="NCBI Taxonomy" id="1260050"/>
    <lineage>
        <taxon>Eukaryota</taxon>
        <taxon>Fungi</taxon>
        <taxon>Dikarya</taxon>
        <taxon>Ascomycota</taxon>
        <taxon>Pezizomycotina</taxon>
        <taxon>Sordariomycetes</taxon>
        <taxon>Sordariomycetidae</taxon>
        <taxon>Ophiostomatales</taxon>
        <taxon>Ophiostomataceae</taxon>
        <taxon>Sporothrix</taxon>
    </lineage>
</organism>
<evidence type="ECO:0000313" key="2">
    <source>
        <dbReference type="EMBL" id="CAK7210099.1"/>
    </source>
</evidence>
<feature type="compositionally biased region" description="Low complexity" evidence="1">
    <location>
        <begin position="187"/>
        <end position="198"/>
    </location>
</feature>
<evidence type="ECO:0000256" key="1">
    <source>
        <dbReference type="SAM" id="MobiDB-lite"/>
    </source>
</evidence>
<evidence type="ECO:0000313" key="3">
    <source>
        <dbReference type="Proteomes" id="UP001642405"/>
    </source>
</evidence>
<reference evidence="2 3" key="1">
    <citation type="submission" date="2024-01" db="EMBL/GenBank/DDBJ databases">
        <authorList>
            <person name="Allen C."/>
            <person name="Tagirdzhanova G."/>
        </authorList>
    </citation>
    <scope>NUCLEOTIDE SEQUENCE [LARGE SCALE GENOMIC DNA]</scope>
</reference>
<proteinExistence type="predicted"/>
<accession>A0ABP0AS76</accession>
<protein>
    <submittedName>
        <fullName evidence="2">Uncharacterized protein</fullName>
    </submittedName>
</protein>
<feature type="region of interest" description="Disordered" evidence="1">
    <location>
        <begin position="187"/>
        <end position="275"/>
    </location>
</feature>
<feature type="compositionally biased region" description="Low complexity" evidence="1">
    <location>
        <begin position="233"/>
        <end position="257"/>
    </location>
</feature>
<comment type="caution">
    <text evidence="2">The sequence shown here is derived from an EMBL/GenBank/DDBJ whole genome shotgun (WGS) entry which is preliminary data.</text>
</comment>
<dbReference type="EMBL" id="CAWUHB010000002">
    <property type="protein sequence ID" value="CAK7210099.1"/>
    <property type="molecule type" value="Genomic_DNA"/>
</dbReference>
<gene>
    <name evidence="2" type="ORF">SCUCBS95973_000677</name>
</gene>